<sequence>MSERLQARAIPQASMHGQNRKILNIKRTNPLLRICPLILRMGIYVTVSFTLLSNHFVHQE</sequence>
<evidence type="ECO:0000313" key="2">
    <source>
        <dbReference type="Proteomes" id="UP000241208"/>
    </source>
</evidence>
<dbReference type="AlphaFoldDB" id="A0A2T4LPF3"/>
<gene>
    <name evidence="1" type="ORF">BUY34_12500</name>
</gene>
<organism evidence="1 2">
    <name type="scientific">Staphylococcus cohnii</name>
    <dbReference type="NCBI Taxonomy" id="29382"/>
    <lineage>
        <taxon>Bacteria</taxon>
        <taxon>Bacillati</taxon>
        <taxon>Bacillota</taxon>
        <taxon>Bacilli</taxon>
        <taxon>Bacillales</taxon>
        <taxon>Staphylococcaceae</taxon>
        <taxon>Staphylococcus</taxon>
        <taxon>Staphylococcus cohnii species complex</taxon>
    </lineage>
</organism>
<protein>
    <submittedName>
        <fullName evidence="1">Uncharacterized protein</fullName>
    </submittedName>
</protein>
<proteinExistence type="predicted"/>
<name>A0A2T4LPF3_9STAP</name>
<dbReference type="EMBL" id="PYZR01000227">
    <property type="protein sequence ID" value="PTF61457.1"/>
    <property type="molecule type" value="Genomic_DNA"/>
</dbReference>
<reference evidence="1 2" key="1">
    <citation type="journal article" date="2016" name="Front. Microbiol.">
        <title>Comprehensive Phylogenetic Analysis of Bovine Non-aureus Staphylococci Species Based on Whole-Genome Sequencing.</title>
        <authorList>
            <person name="Naushad S."/>
            <person name="Barkema H.W."/>
            <person name="Luby C."/>
            <person name="Condas L.A."/>
            <person name="Nobrega D.B."/>
            <person name="Carson D.A."/>
            <person name="De Buck J."/>
        </authorList>
    </citation>
    <scope>NUCLEOTIDE SEQUENCE [LARGE SCALE GENOMIC DNA]</scope>
    <source>
        <strain evidence="1 2">SNUC 3829</strain>
    </source>
</reference>
<dbReference type="Proteomes" id="UP000241208">
    <property type="component" value="Unassembled WGS sequence"/>
</dbReference>
<accession>A0A2T4LPF3</accession>
<evidence type="ECO:0000313" key="1">
    <source>
        <dbReference type="EMBL" id="PTF61457.1"/>
    </source>
</evidence>
<comment type="caution">
    <text evidence="1">The sequence shown here is derived from an EMBL/GenBank/DDBJ whole genome shotgun (WGS) entry which is preliminary data.</text>
</comment>